<accession>A0A5J6RGN5</accession>
<dbReference type="Proteomes" id="UP000509513">
    <property type="component" value="Chromosome"/>
</dbReference>
<dbReference type="EMBL" id="CP054051">
    <property type="protein sequence ID" value="QKJ27124.1"/>
    <property type="molecule type" value="Genomic_DNA"/>
</dbReference>
<evidence type="ECO:0000313" key="2">
    <source>
        <dbReference type="EMBL" id="TLS95362.1"/>
    </source>
</evidence>
<dbReference type="AlphaFoldDB" id="A0A5J6RGN5"/>
<dbReference type="OrthoDB" id="5339711at2"/>
<gene>
    <name evidence="1" type="ORF">ACBT_1215</name>
    <name evidence="2" type="ORF">FE247_11110</name>
</gene>
<organism evidence="1 4">
    <name type="scientific">Aliarcobacter cibarius</name>
    <dbReference type="NCBI Taxonomy" id="255507"/>
    <lineage>
        <taxon>Bacteria</taxon>
        <taxon>Pseudomonadati</taxon>
        <taxon>Campylobacterota</taxon>
        <taxon>Epsilonproteobacteria</taxon>
        <taxon>Campylobacterales</taxon>
        <taxon>Arcobacteraceae</taxon>
        <taxon>Aliarcobacter</taxon>
    </lineage>
</organism>
<dbReference type="Proteomes" id="UP000305417">
    <property type="component" value="Unassembled WGS sequence"/>
</dbReference>
<protein>
    <submittedName>
        <fullName evidence="1">Uncharacterized protein</fullName>
    </submittedName>
</protein>
<name>A0A5J6RGN5_9BACT</name>
<dbReference type="KEGG" id="acib:ACBT_1215"/>
<dbReference type="STRING" id="1442598.GCA_000522465_00802"/>
<keyword evidence="3" id="KW-1185">Reference proteome</keyword>
<proteinExistence type="predicted"/>
<evidence type="ECO:0000313" key="1">
    <source>
        <dbReference type="EMBL" id="QKJ27124.1"/>
    </source>
</evidence>
<evidence type="ECO:0000313" key="3">
    <source>
        <dbReference type="Proteomes" id="UP000305417"/>
    </source>
</evidence>
<sequence>MKIIGDSIVPFEEFFKVSNVEEIKNTKPNSLIFFEYNEELLKYCYLNNLNYFVQINSVKEGLYANSLNAKYIVCKKTLAKKMQKIAENYMFDSKILAIIKSNDELEEIALDEIDGVIYKELI</sequence>
<dbReference type="RefSeq" id="WP_034218507.1">
    <property type="nucleotide sequence ID" value="NZ_CP043857.1"/>
</dbReference>
<dbReference type="EMBL" id="VBUC01000049">
    <property type="protein sequence ID" value="TLS95362.1"/>
    <property type="molecule type" value="Genomic_DNA"/>
</dbReference>
<reference evidence="2 3" key="1">
    <citation type="submission" date="2019-05" db="EMBL/GenBank/DDBJ databases">
        <title>Arcobacter cibarius and Arcobacter thereius providing challenges in identification an antibiotic susceptibility and Quinolone resistance.</title>
        <authorList>
            <person name="Busch A."/>
            <person name="Hanel I."/>
            <person name="Hotzel H."/>
            <person name="Tomaso H."/>
        </authorList>
    </citation>
    <scope>NUCLEOTIDE SEQUENCE [LARGE SCALE GENOMIC DNA]</scope>
    <source>
        <strain evidence="2 3">16CS0831-2</strain>
    </source>
</reference>
<reference evidence="1 4" key="2">
    <citation type="submission" date="2020-05" db="EMBL/GenBank/DDBJ databases">
        <title>Complete genome sequencing of Campylobacter and Arcobacter type strains.</title>
        <authorList>
            <person name="Miller W.G."/>
            <person name="Yee E."/>
        </authorList>
    </citation>
    <scope>NUCLEOTIDE SEQUENCE [LARGE SCALE GENOMIC DNA]</scope>
    <source>
        <strain evidence="1 4">LMG 21996</strain>
    </source>
</reference>
<evidence type="ECO:0000313" key="4">
    <source>
        <dbReference type="Proteomes" id="UP000509513"/>
    </source>
</evidence>